<comment type="caution">
    <text evidence="5">The sequence shown here is derived from an EMBL/GenBank/DDBJ whole genome shotgun (WGS) entry which is preliminary data.</text>
</comment>
<evidence type="ECO:0000256" key="4">
    <source>
        <dbReference type="ARBA" id="ARBA00023288"/>
    </source>
</evidence>
<dbReference type="AlphaFoldDB" id="A0A8J8NI50"/>
<dbReference type="InterPro" id="IPR005225">
    <property type="entry name" value="Small_GTP-bd"/>
</dbReference>
<dbReference type="InterPro" id="IPR001806">
    <property type="entry name" value="Small_GTPase"/>
</dbReference>
<keyword evidence="3" id="KW-0342">GTP-binding</keyword>
<dbReference type="PRINTS" id="PR00449">
    <property type="entry name" value="RASTRNSFRMNG"/>
</dbReference>
<dbReference type="PANTHER" id="PTHR47980">
    <property type="entry name" value="LD44762P"/>
    <property type="match status" value="1"/>
</dbReference>
<organism evidence="5 6">
    <name type="scientific">Halteria grandinella</name>
    <dbReference type="NCBI Taxonomy" id="5974"/>
    <lineage>
        <taxon>Eukaryota</taxon>
        <taxon>Sar</taxon>
        <taxon>Alveolata</taxon>
        <taxon>Ciliophora</taxon>
        <taxon>Intramacronucleata</taxon>
        <taxon>Spirotrichea</taxon>
        <taxon>Stichotrichia</taxon>
        <taxon>Sporadotrichida</taxon>
        <taxon>Halteriidae</taxon>
        <taxon>Halteria</taxon>
    </lineage>
</organism>
<keyword evidence="6" id="KW-1185">Reference proteome</keyword>
<dbReference type="PROSITE" id="PS51419">
    <property type="entry name" value="RAB"/>
    <property type="match status" value="1"/>
</dbReference>
<dbReference type="Pfam" id="PF00071">
    <property type="entry name" value="Ras"/>
    <property type="match status" value="1"/>
</dbReference>
<dbReference type="InterPro" id="IPR050305">
    <property type="entry name" value="Small_GTPase_Rab"/>
</dbReference>
<dbReference type="SMART" id="SM00174">
    <property type="entry name" value="RHO"/>
    <property type="match status" value="1"/>
</dbReference>
<proteinExistence type="inferred from homology"/>
<sequence>MQLYLNNLLMNPATKPGDTILPLKLGMIGEYGVGKSSFLIRFIDKVFPHHFSTFGIDFKVHKVIKEGKECKFMIWDPAGAERIRSLQPGFYKSLQMSIQIQLDRWMKEIEKYSSDNVAKILIGSKCDLPQVVSDEECKQYALQYGMTFYKTSAKENINVTEAMEFLMNMVFLQAKDTNADRIILKPNDPNENRDGRCCRF</sequence>
<dbReference type="CDD" id="cd00154">
    <property type="entry name" value="Rab"/>
    <property type="match status" value="1"/>
</dbReference>
<gene>
    <name evidence="5" type="ORF">FGO68_gene2121</name>
</gene>
<dbReference type="SMART" id="SM00175">
    <property type="entry name" value="RAB"/>
    <property type="match status" value="1"/>
</dbReference>
<protein>
    <submittedName>
        <fullName evidence="5">Uncharacterized protein</fullName>
    </submittedName>
</protein>
<evidence type="ECO:0000256" key="1">
    <source>
        <dbReference type="ARBA" id="ARBA00006270"/>
    </source>
</evidence>
<name>A0A8J8NI50_HALGN</name>
<evidence type="ECO:0000256" key="2">
    <source>
        <dbReference type="ARBA" id="ARBA00022741"/>
    </source>
</evidence>
<reference evidence="5" key="1">
    <citation type="submission" date="2019-06" db="EMBL/GenBank/DDBJ databases">
        <authorList>
            <person name="Zheng W."/>
        </authorList>
    </citation>
    <scope>NUCLEOTIDE SEQUENCE</scope>
    <source>
        <strain evidence="5">QDHG01</strain>
    </source>
</reference>
<dbReference type="SMART" id="SM00173">
    <property type="entry name" value="RAS"/>
    <property type="match status" value="1"/>
</dbReference>
<evidence type="ECO:0000256" key="3">
    <source>
        <dbReference type="ARBA" id="ARBA00023134"/>
    </source>
</evidence>
<keyword evidence="2" id="KW-0547">Nucleotide-binding</keyword>
<dbReference type="Proteomes" id="UP000785679">
    <property type="component" value="Unassembled WGS sequence"/>
</dbReference>
<accession>A0A8J8NI50</accession>
<comment type="similarity">
    <text evidence="1">Belongs to the small GTPase superfamily. Rab family.</text>
</comment>
<dbReference type="FunFam" id="3.40.50.300:FF:001447">
    <property type="entry name" value="Ras-related protein Rab-1B"/>
    <property type="match status" value="1"/>
</dbReference>
<evidence type="ECO:0000313" key="6">
    <source>
        <dbReference type="Proteomes" id="UP000785679"/>
    </source>
</evidence>
<dbReference type="NCBIfam" id="TIGR00231">
    <property type="entry name" value="small_GTP"/>
    <property type="match status" value="1"/>
</dbReference>
<dbReference type="SUPFAM" id="SSF52540">
    <property type="entry name" value="P-loop containing nucleoside triphosphate hydrolases"/>
    <property type="match status" value="1"/>
</dbReference>
<dbReference type="InterPro" id="IPR027417">
    <property type="entry name" value="P-loop_NTPase"/>
</dbReference>
<dbReference type="GO" id="GO:0003924">
    <property type="term" value="F:GTPase activity"/>
    <property type="evidence" value="ECO:0007669"/>
    <property type="project" value="InterPro"/>
</dbReference>
<dbReference type="Gene3D" id="3.40.50.300">
    <property type="entry name" value="P-loop containing nucleotide triphosphate hydrolases"/>
    <property type="match status" value="1"/>
</dbReference>
<evidence type="ECO:0000313" key="5">
    <source>
        <dbReference type="EMBL" id="TNV75522.1"/>
    </source>
</evidence>
<keyword evidence="4" id="KW-0449">Lipoprotein</keyword>
<dbReference type="OrthoDB" id="9989112at2759"/>
<dbReference type="GO" id="GO:0005525">
    <property type="term" value="F:GTP binding"/>
    <property type="evidence" value="ECO:0007669"/>
    <property type="project" value="UniProtKB-KW"/>
</dbReference>
<dbReference type="EMBL" id="RRYP01015382">
    <property type="protein sequence ID" value="TNV75522.1"/>
    <property type="molecule type" value="Genomic_DNA"/>
</dbReference>